<evidence type="ECO:0000313" key="3">
    <source>
        <dbReference type="Proteomes" id="UP001160148"/>
    </source>
</evidence>
<protein>
    <recommendedName>
        <fullName evidence="1">HAT C-terminal dimerisation domain-containing protein</fullName>
    </recommendedName>
</protein>
<gene>
    <name evidence="2" type="ORF">MEUPH1_LOCUS14668</name>
</gene>
<dbReference type="PANTHER" id="PTHR47611">
    <property type="entry name" value="HAT DIMERISATION DOMAIN, C-TERMINAL"/>
    <property type="match status" value="1"/>
</dbReference>
<organism evidence="2 3">
    <name type="scientific">Macrosiphum euphorbiae</name>
    <name type="common">potato aphid</name>
    <dbReference type="NCBI Taxonomy" id="13131"/>
    <lineage>
        <taxon>Eukaryota</taxon>
        <taxon>Metazoa</taxon>
        <taxon>Ecdysozoa</taxon>
        <taxon>Arthropoda</taxon>
        <taxon>Hexapoda</taxon>
        <taxon>Insecta</taxon>
        <taxon>Pterygota</taxon>
        <taxon>Neoptera</taxon>
        <taxon>Paraneoptera</taxon>
        <taxon>Hemiptera</taxon>
        <taxon>Sternorrhyncha</taxon>
        <taxon>Aphidomorpha</taxon>
        <taxon>Aphidoidea</taxon>
        <taxon>Aphididae</taxon>
        <taxon>Macrosiphini</taxon>
        <taxon>Macrosiphum</taxon>
    </lineage>
</organism>
<dbReference type="EMBL" id="CARXXK010000002">
    <property type="protein sequence ID" value="CAI6359238.1"/>
    <property type="molecule type" value="Genomic_DNA"/>
</dbReference>
<comment type="caution">
    <text evidence="2">The sequence shown here is derived from an EMBL/GenBank/DDBJ whole genome shotgun (WGS) entry which is preliminary data.</text>
</comment>
<dbReference type="Proteomes" id="UP001160148">
    <property type="component" value="Unassembled WGS sequence"/>
</dbReference>
<proteinExistence type="predicted"/>
<dbReference type="AlphaFoldDB" id="A0AAV0WTS8"/>
<feature type="domain" description="HAT C-terminal dimerisation" evidence="1">
    <location>
        <begin position="140"/>
        <end position="218"/>
    </location>
</feature>
<dbReference type="InterPro" id="IPR008906">
    <property type="entry name" value="HATC_C_dom"/>
</dbReference>
<sequence>MFQRCIDIKEPLISTLAIIGNVQNLSPDDFDIMEHYCSIFKPFKEMTAELNSEKGVSISKTQDSKKRGFSKTTSYQRAYQTIIQSISTIIQSKKNNVSEDEVNDIQENTNENEQFDIWKDFDLQTPATTITTPRSEAIVELDKYLNEPLLDRKSDPLMWWKEMKRMYPNLFQLALLRLCVPSTSVPCERIFSKAGYTITDRRNRLSMKNAETLLFLNSYV</sequence>
<accession>A0AAV0WTS8</accession>
<dbReference type="InterPro" id="IPR012337">
    <property type="entry name" value="RNaseH-like_sf"/>
</dbReference>
<dbReference type="GO" id="GO:0046983">
    <property type="term" value="F:protein dimerization activity"/>
    <property type="evidence" value="ECO:0007669"/>
    <property type="project" value="InterPro"/>
</dbReference>
<name>A0AAV0WTS8_9HEMI</name>
<dbReference type="PANTHER" id="PTHR47611:SF3">
    <property type="entry name" value="HAT C-TERMINAL DIMERISATION DOMAIN-CONTAINING PROTEIN"/>
    <property type="match status" value="1"/>
</dbReference>
<dbReference type="SUPFAM" id="SSF53098">
    <property type="entry name" value="Ribonuclease H-like"/>
    <property type="match status" value="1"/>
</dbReference>
<reference evidence="2 3" key="1">
    <citation type="submission" date="2023-01" db="EMBL/GenBank/DDBJ databases">
        <authorList>
            <person name="Whitehead M."/>
        </authorList>
    </citation>
    <scope>NUCLEOTIDE SEQUENCE [LARGE SCALE GENOMIC DNA]</scope>
</reference>
<evidence type="ECO:0000313" key="2">
    <source>
        <dbReference type="EMBL" id="CAI6359238.1"/>
    </source>
</evidence>
<evidence type="ECO:0000259" key="1">
    <source>
        <dbReference type="Pfam" id="PF05699"/>
    </source>
</evidence>
<keyword evidence="3" id="KW-1185">Reference proteome</keyword>
<dbReference type="Pfam" id="PF05699">
    <property type="entry name" value="Dimer_Tnp_hAT"/>
    <property type="match status" value="1"/>
</dbReference>